<keyword evidence="1" id="KW-0805">Transcription regulation</keyword>
<dbReference type="InterPro" id="IPR036388">
    <property type="entry name" value="WH-like_DNA-bd_sf"/>
</dbReference>
<protein>
    <submittedName>
        <fullName evidence="6">ArsR family transcriptional regulator</fullName>
    </submittedName>
</protein>
<dbReference type="AlphaFoldDB" id="M0PG69"/>
<feature type="domain" description="HTH arsR-type" evidence="5">
    <location>
        <begin position="38"/>
        <end position="133"/>
    </location>
</feature>
<dbReference type="OrthoDB" id="46231at2157"/>
<dbReference type="PROSITE" id="PS50987">
    <property type="entry name" value="HTH_ARSR_2"/>
    <property type="match status" value="1"/>
</dbReference>
<dbReference type="EMBL" id="AOJI01000017">
    <property type="protein sequence ID" value="EMA69082.1"/>
    <property type="molecule type" value="Genomic_DNA"/>
</dbReference>
<dbReference type="Pfam" id="PF01022">
    <property type="entry name" value="HTH_5"/>
    <property type="match status" value="1"/>
</dbReference>
<dbReference type="PRINTS" id="PR00778">
    <property type="entry name" value="HTHARSR"/>
</dbReference>
<dbReference type="GO" id="GO:0003677">
    <property type="term" value="F:DNA binding"/>
    <property type="evidence" value="ECO:0007669"/>
    <property type="project" value="UniProtKB-KW"/>
</dbReference>
<evidence type="ECO:0000256" key="2">
    <source>
        <dbReference type="ARBA" id="ARBA00023125"/>
    </source>
</evidence>
<gene>
    <name evidence="6" type="ORF">C461_05607</name>
</gene>
<dbReference type="InterPro" id="IPR001845">
    <property type="entry name" value="HTH_ArsR_DNA-bd_dom"/>
</dbReference>
<dbReference type="Gene3D" id="1.10.10.10">
    <property type="entry name" value="Winged helix-like DNA-binding domain superfamily/Winged helix DNA-binding domain"/>
    <property type="match status" value="1"/>
</dbReference>
<dbReference type="InterPro" id="IPR036390">
    <property type="entry name" value="WH_DNA-bd_sf"/>
</dbReference>
<dbReference type="InterPro" id="IPR051081">
    <property type="entry name" value="HTH_MetalResp_TranReg"/>
</dbReference>
<dbReference type="CDD" id="cd00090">
    <property type="entry name" value="HTH_ARSR"/>
    <property type="match status" value="1"/>
</dbReference>
<evidence type="ECO:0000259" key="5">
    <source>
        <dbReference type="PROSITE" id="PS50987"/>
    </source>
</evidence>
<dbReference type="PANTHER" id="PTHR33154:SF18">
    <property type="entry name" value="ARSENICAL RESISTANCE OPERON REPRESSOR"/>
    <property type="match status" value="1"/>
</dbReference>
<dbReference type="STRING" id="1230454.C461_05607"/>
<feature type="region of interest" description="Disordered" evidence="4">
    <location>
        <begin position="1"/>
        <end position="29"/>
    </location>
</feature>
<dbReference type="PANTHER" id="PTHR33154">
    <property type="entry name" value="TRANSCRIPTIONAL REGULATOR, ARSR FAMILY"/>
    <property type="match status" value="1"/>
</dbReference>
<dbReference type="SUPFAM" id="SSF46785">
    <property type="entry name" value="Winged helix' DNA-binding domain"/>
    <property type="match status" value="1"/>
</dbReference>
<dbReference type="RefSeq" id="WP_007999364.1">
    <property type="nucleotide sequence ID" value="NZ_AOJI01000017.1"/>
</dbReference>
<accession>M0PG69</accession>
<dbReference type="NCBIfam" id="NF033788">
    <property type="entry name" value="HTH_metalloreg"/>
    <property type="match status" value="1"/>
</dbReference>
<evidence type="ECO:0000313" key="6">
    <source>
        <dbReference type="EMBL" id="EMA69082.1"/>
    </source>
</evidence>
<keyword evidence="7" id="KW-1185">Reference proteome</keyword>
<dbReference type="GO" id="GO:0003700">
    <property type="term" value="F:DNA-binding transcription factor activity"/>
    <property type="evidence" value="ECO:0007669"/>
    <property type="project" value="InterPro"/>
</dbReference>
<keyword evidence="3" id="KW-0804">Transcription</keyword>
<feature type="compositionally biased region" description="Polar residues" evidence="4">
    <location>
        <begin position="1"/>
        <end position="18"/>
    </location>
</feature>
<dbReference type="SMART" id="SM00418">
    <property type="entry name" value="HTH_ARSR"/>
    <property type="match status" value="1"/>
</dbReference>
<keyword evidence="2" id="KW-0238">DNA-binding</keyword>
<evidence type="ECO:0000256" key="3">
    <source>
        <dbReference type="ARBA" id="ARBA00023163"/>
    </source>
</evidence>
<reference evidence="6 7" key="1">
    <citation type="journal article" date="2014" name="PLoS Genet.">
        <title>Phylogenetically driven sequencing of extremely halophilic archaea reveals strategies for static and dynamic osmo-response.</title>
        <authorList>
            <person name="Becker E.A."/>
            <person name="Seitzer P.M."/>
            <person name="Tritt A."/>
            <person name="Larsen D."/>
            <person name="Krusor M."/>
            <person name="Yao A.I."/>
            <person name="Wu D."/>
            <person name="Madern D."/>
            <person name="Eisen J.A."/>
            <person name="Darling A.E."/>
            <person name="Facciotti M.T."/>
        </authorList>
    </citation>
    <scope>NUCLEOTIDE SEQUENCE [LARGE SCALE GENOMIC DNA]</scope>
    <source>
        <strain evidence="6 7">JCM 13560</strain>
    </source>
</reference>
<sequence>MSEQPSDGRSGGTATESIGSAGASTRDEGCCEGVTHALSDRDVDVDVETLAAVSNRTRYEALRLVAAAEGGVCGCEVEPALDVSQGAISQALSRLHDAGLLTRRKEGRWRYYDVTPRAERLLAVLDGTRPTPDTGSEGRS</sequence>
<evidence type="ECO:0000256" key="1">
    <source>
        <dbReference type="ARBA" id="ARBA00023015"/>
    </source>
</evidence>
<dbReference type="InterPro" id="IPR011991">
    <property type="entry name" value="ArsR-like_HTH"/>
</dbReference>
<evidence type="ECO:0000256" key="4">
    <source>
        <dbReference type="SAM" id="MobiDB-lite"/>
    </source>
</evidence>
<proteinExistence type="predicted"/>
<name>M0PG69_9EURY</name>
<dbReference type="Proteomes" id="UP000011575">
    <property type="component" value="Unassembled WGS sequence"/>
</dbReference>
<dbReference type="PATRIC" id="fig|1230454.4.peg.1136"/>
<comment type="caution">
    <text evidence="6">The sequence shown here is derived from an EMBL/GenBank/DDBJ whole genome shotgun (WGS) entry which is preliminary data.</text>
</comment>
<organism evidence="6 7">
    <name type="scientific">Halorubrum aidingense JCM 13560</name>
    <dbReference type="NCBI Taxonomy" id="1230454"/>
    <lineage>
        <taxon>Archaea</taxon>
        <taxon>Methanobacteriati</taxon>
        <taxon>Methanobacteriota</taxon>
        <taxon>Stenosarchaea group</taxon>
        <taxon>Halobacteria</taxon>
        <taxon>Halobacteriales</taxon>
        <taxon>Haloferacaceae</taxon>
        <taxon>Halorubrum</taxon>
    </lineage>
</organism>
<evidence type="ECO:0000313" key="7">
    <source>
        <dbReference type="Proteomes" id="UP000011575"/>
    </source>
</evidence>